<dbReference type="Proteomes" id="UP000595814">
    <property type="component" value="Chromosome"/>
</dbReference>
<dbReference type="EC" id="2.7.1.56" evidence="1"/>
<evidence type="ECO:0000313" key="1">
    <source>
        <dbReference type="EMBL" id="QQK07010.1"/>
    </source>
</evidence>
<keyword evidence="1" id="KW-0808">Transferase</keyword>
<organism evidence="1 2">
    <name type="scientific">Miniphocaeibacter halophilus</name>
    <dbReference type="NCBI Taxonomy" id="2931922"/>
    <lineage>
        <taxon>Bacteria</taxon>
        <taxon>Bacillati</taxon>
        <taxon>Bacillota</taxon>
        <taxon>Tissierellia</taxon>
        <taxon>Tissierellales</taxon>
        <taxon>Peptoniphilaceae</taxon>
        <taxon>Miniphocaeibacter</taxon>
    </lineage>
</organism>
<reference evidence="1 2" key="1">
    <citation type="journal article" date="2022" name="Int. J. Syst. Evol. Microbiol.">
        <title>Miniphocaeibacter halophilus sp. nov., an ammonium-tolerant acetate-producing bacterium isolated from a biogas system.</title>
        <authorList>
            <person name="Schnurer A."/>
            <person name="Singh A."/>
            <person name="Bi S."/>
            <person name="Qiao W."/>
            <person name="Westerholm M."/>
        </authorList>
    </citation>
    <scope>NUCLEOTIDE SEQUENCE [LARGE SCALE GENOMIC DNA]</scope>
    <source>
        <strain evidence="1 2">AMB_01</strain>
    </source>
</reference>
<protein>
    <submittedName>
        <fullName evidence="1">1-phosphofructokinase</fullName>
        <ecNumber evidence="1">2.7.1.56</ecNumber>
    </submittedName>
</protein>
<evidence type="ECO:0000313" key="2">
    <source>
        <dbReference type="Proteomes" id="UP000595814"/>
    </source>
</evidence>
<keyword evidence="2" id="KW-1185">Reference proteome</keyword>
<proteinExistence type="predicted"/>
<sequence length="310" mass="34224">MIVTVTLNPSIDISYRLEEFLIDDVNRTDKVSKTPGGKGLNVTRVLKQLNANVLATGFIGGRTGEFLEDGLKDLSIDTSFLKVKGNTRNCIAVLHEGKQTEILESGEEISKEEQEEFLSLFEKIIKKASVVTISGSVPPGIASDYYEELLKIAGRNNIKVILDTSGNSLKNIVLNSEIKPYCIKPNETEIKQIEGKEINTKKELIEYLNSNIFDEIELVVVTMGGEGALVKYKNEFYNAEIPKIKVVNPVGSGDSTVAGIAYGLENNLSIEELIKYAMTCGILNTMEEKTGFINVNEVENIKNQVKVIKL</sequence>
<dbReference type="EMBL" id="CP066744">
    <property type="protein sequence ID" value="QQK07010.1"/>
    <property type="molecule type" value="Genomic_DNA"/>
</dbReference>
<accession>A0AC61MMX1</accession>
<gene>
    <name evidence="1" type="primary">pfkB</name>
    <name evidence="1" type="ORF">JFY71_06585</name>
</gene>
<name>A0AC61MMX1_9FIRM</name>